<evidence type="ECO:0000313" key="2">
    <source>
        <dbReference type="EMBL" id="GMF14859.1"/>
    </source>
</evidence>
<evidence type="ECO:0000313" key="3">
    <source>
        <dbReference type="Proteomes" id="UP001165121"/>
    </source>
</evidence>
<name>A0A9W6TK04_9STRA</name>
<dbReference type="Proteomes" id="UP001165121">
    <property type="component" value="Unassembled WGS sequence"/>
</dbReference>
<gene>
    <name evidence="2" type="ORF">Pfra01_000021600</name>
</gene>
<comment type="caution">
    <text evidence="2">The sequence shown here is derived from an EMBL/GenBank/DDBJ whole genome shotgun (WGS) entry which is preliminary data.</text>
</comment>
<dbReference type="PANTHER" id="PTHR35396:SF1">
    <property type="entry name" value="SMALL SECRETED PROTEIN"/>
    <property type="match status" value="1"/>
</dbReference>
<organism evidence="2 3">
    <name type="scientific">Phytophthora fragariaefolia</name>
    <dbReference type="NCBI Taxonomy" id="1490495"/>
    <lineage>
        <taxon>Eukaryota</taxon>
        <taxon>Sar</taxon>
        <taxon>Stramenopiles</taxon>
        <taxon>Oomycota</taxon>
        <taxon>Peronosporomycetes</taxon>
        <taxon>Peronosporales</taxon>
        <taxon>Peronosporaceae</taxon>
        <taxon>Phytophthora</taxon>
    </lineage>
</organism>
<protein>
    <submittedName>
        <fullName evidence="2">Unnamed protein product</fullName>
    </submittedName>
</protein>
<reference evidence="2" key="1">
    <citation type="submission" date="2023-04" db="EMBL/GenBank/DDBJ databases">
        <title>Phytophthora fragariaefolia NBRC 109709.</title>
        <authorList>
            <person name="Ichikawa N."/>
            <person name="Sato H."/>
            <person name="Tonouchi N."/>
        </authorList>
    </citation>
    <scope>NUCLEOTIDE SEQUENCE</scope>
    <source>
        <strain evidence="2">NBRC 109709</strain>
    </source>
</reference>
<accession>A0A9W6TK04</accession>
<dbReference type="AlphaFoldDB" id="A0A9W6TK04"/>
<keyword evidence="1" id="KW-0732">Signal</keyword>
<dbReference type="PANTHER" id="PTHR35396">
    <property type="entry name" value="SMALL SECRETED PROTEIN"/>
    <property type="match status" value="1"/>
</dbReference>
<proteinExistence type="predicted"/>
<dbReference type="EMBL" id="BSXT01000013">
    <property type="protein sequence ID" value="GMF14859.1"/>
    <property type="molecule type" value="Genomic_DNA"/>
</dbReference>
<sequence length="147" mass="16162">MRFSLALLLLAAPALVNATLDPCRANIKGKCPKLYNCKVTTVSSAIQAAECSHNTRTYKKQTYAVFKQDHQYDESQGAPYGNCYAYTCDIHPKMVANKDCWTFLWDGKVNGSTKGVGTGCIRDPHTNDCGCEVSSTGKFYVNKTDCV</sequence>
<feature type="signal peptide" evidence="1">
    <location>
        <begin position="1"/>
        <end position="18"/>
    </location>
</feature>
<feature type="chain" id="PRO_5040878137" evidence="1">
    <location>
        <begin position="19"/>
        <end position="147"/>
    </location>
</feature>
<keyword evidence="3" id="KW-1185">Reference proteome</keyword>
<evidence type="ECO:0000256" key="1">
    <source>
        <dbReference type="SAM" id="SignalP"/>
    </source>
</evidence>
<dbReference type="OrthoDB" id="160054at2759"/>